<organism evidence="3 4">
    <name type="scientific">Saccharopolyspora rectivirgula</name>
    <dbReference type="NCBI Taxonomy" id="28042"/>
    <lineage>
        <taxon>Bacteria</taxon>
        <taxon>Bacillati</taxon>
        <taxon>Actinomycetota</taxon>
        <taxon>Actinomycetes</taxon>
        <taxon>Pseudonocardiales</taxon>
        <taxon>Pseudonocardiaceae</taxon>
        <taxon>Saccharopolyspora</taxon>
    </lineage>
</organism>
<comment type="similarity">
    <text evidence="1">Belongs to the asp23 family.</text>
</comment>
<reference evidence="3 4" key="1">
    <citation type="submission" date="2014-06" db="EMBL/GenBank/DDBJ databases">
        <title>Saccharopolyspora rectivirgula DSM-43113 Genome sequencing.</title>
        <authorList>
            <person name="Barrera C."/>
            <person name="Millon L."/>
            <person name="Rognon B."/>
            <person name="Zaugg C."/>
            <person name="Monod M."/>
        </authorList>
    </citation>
    <scope>NUCLEOTIDE SEQUENCE [LARGE SCALE GENOMIC DNA]</scope>
    <source>
        <strain evidence="3 4">DSM 43113</strain>
    </source>
</reference>
<dbReference type="AlphaFoldDB" id="A0A073B2X4"/>
<sequence>MTATGQYAVPDQRAAADEAHEDRGRLHIDQSVLRKIVEHAADQEPSCVRVRRSVAGLGAGDHGARARISGPERALSVRLDVALRYPVDIAEAAEHIRSRVRSELLRITGYRAENIEITVSRLVSAPSPPRAR</sequence>
<dbReference type="Pfam" id="PF03780">
    <property type="entry name" value="Asp23"/>
    <property type="match status" value="1"/>
</dbReference>
<dbReference type="OrthoDB" id="3699309at2"/>
<evidence type="ECO:0008006" key="5">
    <source>
        <dbReference type="Google" id="ProtNLM"/>
    </source>
</evidence>
<evidence type="ECO:0000256" key="1">
    <source>
        <dbReference type="ARBA" id="ARBA00005721"/>
    </source>
</evidence>
<dbReference type="Proteomes" id="UP000031419">
    <property type="component" value="Unassembled WGS sequence"/>
</dbReference>
<comment type="caution">
    <text evidence="3">The sequence shown here is derived from an EMBL/GenBank/DDBJ whole genome shotgun (WGS) entry which is preliminary data.</text>
</comment>
<evidence type="ECO:0000256" key="2">
    <source>
        <dbReference type="SAM" id="MobiDB-lite"/>
    </source>
</evidence>
<name>A0A073B2X4_9PSEU</name>
<proteinExistence type="inferred from homology"/>
<protein>
    <recommendedName>
        <fullName evidence="5">Asp23/Gls24 family envelope stress response protein</fullName>
    </recommendedName>
</protein>
<dbReference type="EMBL" id="JNVU01000005">
    <property type="protein sequence ID" value="KEI45916.1"/>
    <property type="molecule type" value="Genomic_DNA"/>
</dbReference>
<evidence type="ECO:0000313" key="3">
    <source>
        <dbReference type="EMBL" id="KEI45916.1"/>
    </source>
</evidence>
<gene>
    <name evidence="3" type="ORF">GU90_01575</name>
</gene>
<feature type="region of interest" description="Disordered" evidence="2">
    <location>
        <begin position="1"/>
        <end position="23"/>
    </location>
</feature>
<feature type="compositionally biased region" description="Basic and acidic residues" evidence="2">
    <location>
        <begin position="14"/>
        <end position="23"/>
    </location>
</feature>
<keyword evidence="4" id="KW-1185">Reference proteome</keyword>
<dbReference type="STRING" id="28042.GU90_01575"/>
<dbReference type="InterPro" id="IPR005531">
    <property type="entry name" value="Asp23"/>
</dbReference>
<accession>A0A073B2X4</accession>
<dbReference type="eggNOG" id="COG1302">
    <property type="taxonomic scope" value="Bacteria"/>
</dbReference>
<evidence type="ECO:0000313" key="4">
    <source>
        <dbReference type="Proteomes" id="UP000031419"/>
    </source>
</evidence>
<dbReference type="RefSeq" id="WP_037331680.1">
    <property type="nucleotide sequence ID" value="NZ_JAJUIW010000005.1"/>
</dbReference>